<protein>
    <submittedName>
        <fullName evidence="1">Uncharacterized protein</fullName>
    </submittedName>
</protein>
<dbReference type="AlphaFoldDB" id="A0A225UCU7"/>
<reference evidence="2" key="1">
    <citation type="submission" date="2017-03" db="EMBL/GenBank/DDBJ databases">
        <title>Phytopthora megakarya and P. palmivora, two closely related causual agents of cacao black pod achieved similar genome size and gene model numbers by different mechanisms.</title>
        <authorList>
            <person name="Ali S."/>
            <person name="Shao J."/>
            <person name="Larry D.J."/>
            <person name="Kronmiller B."/>
            <person name="Shen D."/>
            <person name="Strem M.D."/>
            <person name="Melnick R.L."/>
            <person name="Guiltinan M.J."/>
            <person name="Tyler B.M."/>
            <person name="Meinhardt L.W."/>
            <person name="Bailey B.A."/>
        </authorList>
    </citation>
    <scope>NUCLEOTIDE SEQUENCE [LARGE SCALE GENOMIC DNA]</scope>
    <source>
        <strain evidence="2">zdho120</strain>
    </source>
</reference>
<keyword evidence="2" id="KW-1185">Reference proteome</keyword>
<dbReference type="STRING" id="4795.A0A225UCU7"/>
<proteinExistence type="predicted"/>
<evidence type="ECO:0000313" key="2">
    <source>
        <dbReference type="Proteomes" id="UP000198211"/>
    </source>
</evidence>
<organism evidence="1 2">
    <name type="scientific">Phytophthora megakarya</name>
    <dbReference type="NCBI Taxonomy" id="4795"/>
    <lineage>
        <taxon>Eukaryota</taxon>
        <taxon>Sar</taxon>
        <taxon>Stramenopiles</taxon>
        <taxon>Oomycota</taxon>
        <taxon>Peronosporomycetes</taxon>
        <taxon>Peronosporales</taxon>
        <taxon>Peronosporaceae</taxon>
        <taxon>Phytophthora</taxon>
    </lineage>
</organism>
<sequence length="282" mass="30450">MTSYLYSTATCGSDYQDAALLGVLWYLFGRASDLIFVRKQQLSIGAGEVFFIRFIRVKTSDEQAVSLFPDGDSATCPLLALALVLITQESPRAALLNHLPVKSKDMAGELTESIPLLDLLDDSSTLGSSQASSTNCSTSAKPVAGIHALVNRLLDRVAGPAGHANASSELTPQWIFDRGAWNLTTTNKAFAYVFNTPKEDHQVAKVLSGMSSWQAVVLPSLDIFDSVTQEQIREVRCKLFNAKHGLANKTFNLSSAVIDVPTATIMLGASPSIHPPGWSIEY</sequence>
<comment type="caution">
    <text evidence="1">The sequence shown here is derived from an EMBL/GenBank/DDBJ whole genome shotgun (WGS) entry which is preliminary data.</text>
</comment>
<accession>A0A225UCU7</accession>
<dbReference type="OrthoDB" id="113189at2759"/>
<dbReference type="EMBL" id="NBNE01021727">
    <property type="protein sequence ID" value="OWY90852.1"/>
    <property type="molecule type" value="Genomic_DNA"/>
</dbReference>
<evidence type="ECO:0000313" key="1">
    <source>
        <dbReference type="EMBL" id="OWY90852.1"/>
    </source>
</evidence>
<name>A0A225UCU7_9STRA</name>
<gene>
    <name evidence="1" type="ORF">PHMEG_00040831</name>
</gene>
<dbReference type="Proteomes" id="UP000198211">
    <property type="component" value="Unassembled WGS sequence"/>
</dbReference>